<keyword evidence="3" id="KW-0285">Flavoprotein</keyword>
<gene>
    <name evidence="7" type="ORF">L544_2710</name>
</gene>
<comment type="similarity">
    <text evidence="2">Belongs to the DadA oxidoreductase family.</text>
</comment>
<comment type="cofactor">
    <cofactor evidence="1">
        <name>FAD</name>
        <dbReference type="ChEBI" id="CHEBI:57692"/>
    </cofactor>
</comment>
<dbReference type="Gene3D" id="3.50.50.60">
    <property type="entry name" value="FAD/NAD(P)-binding domain"/>
    <property type="match status" value="1"/>
</dbReference>
<accession>A0ABR4R3V3</accession>
<comment type="caution">
    <text evidence="7">The sequence shown here is derived from an EMBL/GenBank/DDBJ whole genome shotgun (WGS) entry which is preliminary data.</text>
</comment>
<evidence type="ECO:0000256" key="4">
    <source>
        <dbReference type="ARBA" id="ARBA00023002"/>
    </source>
</evidence>
<dbReference type="Proteomes" id="UP000025748">
    <property type="component" value="Unassembled WGS sequence"/>
</dbReference>
<evidence type="ECO:0000256" key="3">
    <source>
        <dbReference type="ARBA" id="ARBA00022630"/>
    </source>
</evidence>
<dbReference type="InterPro" id="IPR017741">
    <property type="entry name" value="FAD-dependent_OxRdtase_HpnW"/>
</dbReference>
<proteinExistence type="inferred from homology"/>
<feature type="region of interest" description="Disordered" evidence="5">
    <location>
        <begin position="1"/>
        <end position="27"/>
    </location>
</feature>
<keyword evidence="8" id="KW-1185">Reference proteome</keyword>
<dbReference type="Gene3D" id="3.30.9.10">
    <property type="entry name" value="D-Amino Acid Oxidase, subunit A, domain 2"/>
    <property type="match status" value="1"/>
</dbReference>
<dbReference type="InterPro" id="IPR006076">
    <property type="entry name" value="FAD-dep_OxRdtase"/>
</dbReference>
<feature type="domain" description="FAD dependent oxidoreductase" evidence="6">
    <location>
        <begin position="40"/>
        <end position="404"/>
    </location>
</feature>
<dbReference type="SUPFAM" id="SSF51905">
    <property type="entry name" value="FAD/NAD(P)-binding domain"/>
    <property type="match status" value="1"/>
</dbReference>
<name>A0ABR4R3V3_9BORD</name>
<evidence type="ECO:0000259" key="6">
    <source>
        <dbReference type="Pfam" id="PF01266"/>
    </source>
</evidence>
<evidence type="ECO:0000313" key="8">
    <source>
        <dbReference type="Proteomes" id="UP000025748"/>
    </source>
</evidence>
<sequence length="410" mass="44469">MDQALRQQVRAEEEVSQPWRARPGTRPPMSIRDIAMRDFDAVVVGGGMLGMAHAWACARRGLSVAVVERARQAHGATIRNFGQVLVTGQAPGEMAGLARQTRALWLQLAGQAGFHVRANGCLVLARNAHERDVLEEFASERLQTEGYAAQLLSGRELGAFYGGRLDHHCAALRGTDDLQIYSREALPAITRHLAEDMGVRVIHGTLARRAEGGEVHTTAGNLRARHVFVCPGHDYLTLWPELFAPLDLEVSRLQMLRAAFAGQAFSLDMPLLTGLSCVHYGAFSDLPSAQRLRALFEARSPFLMREGIHLLISPTPYGELIVGDSHRYGADAPPFNDEAIDDALLALAQQALGARLRVLERWQGVYGAHGPAPYSVMRADAQTTVAVMHSGVGMTVGLAIGERAVADVLG</sequence>
<evidence type="ECO:0000313" key="7">
    <source>
        <dbReference type="EMBL" id="KCB25445.1"/>
    </source>
</evidence>
<dbReference type="Pfam" id="PF01266">
    <property type="entry name" value="DAO"/>
    <property type="match status" value="1"/>
</dbReference>
<dbReference type="EMBL" id="JHEM01000006">
    <property type="protein sequence ID" value="KCB25445.1"/>
    <property type="molecule type" value="Genomic_DNA"/>
</dbReference>
<dbReference type="InterPro" id="IPR036188">
    <property type="entry name" value="FAD/NAD-bd_sf"/>
</dbReference>
<evidence type="ECO:0000256" key="5">
    <source>
        <dbReference type="SAM" id="MobiDB-lite"/>
    </source>
</evidence>
<protein>
    <submittedName>
        <fullName evidence="7">FAD dependent oxidoreductase TIGR03364</fullName>
    </submittedName>
</protein>
<keyword evidence="4" id="KW-0560">Oxidoreductase</keyword>
<dbReference type="PANTHER" id="PTHR13847">
    <property type="entry name" value="SARCOSINE DEHYDROGENASE-RELATED"/>
    <property type="match status" value="1"/>
</dbReference>
<evidence type="ECO:0000256" key="1">
    <source>
        <dbReference type="ARBA" id="ARBA00001974"/>
    </source>
</evidence>
<organism evidence="7 8">
    <name type="scientific">Bordetella hinzii OH87 BAL007II</name>
    <dbReference type="NCBI Taxonomy" id="1331262"/>
    <lineage>
        <taxon>Bacteria</taxon>
        <taxon>Pseudomonadati</taxon>
        <taxon>Pseudomonadota</taxon>
        <taxon>Betaproteobacteria</taxon>
        <taxon>Burkholderiales</taxon>
        <taxon>Alcaligenaceae</taxon>
        <taxon>Bordetella</taxon>
    </lineage>
</organism>
<reference evidence="7 8" key="1">
    <citation type="submission" date="2014-03" db="EMBL/GenBank/DDBJ databases">
        <title>Genome sequence of Bordetella hinzii.</title>
        <authorList>
            <person name="Register K."/>
            <person name="Harvill E."/>
            <person name="Goodfield L.L."/>
            <person name="Ivanov Y.V."/>
            <person name="Meyer J.A."/>
            <person name="Muse S.J."/>
            <person name="Jacobs N."/>
            <person name="Bendor L."/>
            <person name="Smallridge W.E."/>
            <person name="Brinkac L.M."/>
            <person name="Sanka R."/>
            <person name="Kim M."/>
            <person name="Losada L."/>
        </authorList>
    </citation>
    <scope>NUCLEOTIDE SEQUENCE [LARGE SCALE GENOMIC DNA]</scope>
    <source>
        <strain evidence="7 8">OH87 BAL007II</strain>
    </source>
</reference>
<dbReference type="PANTHER" id="PTHR13847:SF286">
    <property type="entry name" value="D-AMINO ACID DEHYDROGENASE"/>
    <property type="match status" value="1"/>
</dbReference>
<evidence type="ECO:0000256" key="2">
    <source>
        <dbReference type="ARBA" id="ARBA00009410"/>
    </source>
</evidence>
<dbReference type="NCBIfam" id="TIGR03364">
    <property type="entry name" value="HpnW_proposed"/>
    <property type="match status" value="1"/>
</dbReference>